<protein>
    <recommendedName>
        <fullName evidence="11">DNA polymerase III subunit gamma/tau</fullName>
        <ecNumber evidence="11">2.7.7.7</ecNumber>
    </recommendedName>
</protein>
<comment type="catalytic activity">
    <reaction evidence="10 11">
        <text>DNA(n) + a 2'-deoxyribonucleoside 5'-triphosphate = DNA(n+1) + diphosphate</text>
        <dbReference type="Rhea" id="RHEA:22508"/>
        <dbReference type="Rhea" id="RHEA-COMP:17339"/>
        <dbReference type="Rhea" id="RHEA-COMP:17340"/>
        <dbReference type="ChEBI" id="CHEBI:33019"/>
        <dbReference type="ChEBI" id="CHEBI:61560"/>
        <dbReference type="ChEBI" id="CHEBI:173112"/>
        <dbReference type="EC" id="2.7.7.7"/>
    </reaction>
</comment>
<dbReference type="GO" id="GO:0046872">
    <property type="term" value="F:metal ion binding"/>
    <property type="evidence" value="ECO:0007669"/>
    <property type="project" value="UniProtKB-KW"/>
</dbReference>
<sequence>MSYLALARKYRPRTFADVMGQGHVVKALSHALDGDRLHPAILLTGTRGVGKTTLARIVAKCLNCETGVSANPCGVCTACKEVDEGRFVDLLEIDAASNTGVDDVRQLIENAQYAPARGRYKVYLIDEVHMLSKSAFNALLKTLEEPPPHVKFILATTDPQKLLVTVLSRCLQFNLKRLPVSVIRDQLAKVLDHEGVAYELPALAEVARAADGSMRDGLSLVDQAIAFSGGAPLARGPIEDMLGTSGHEVLLELLRALAVADHDALLVSLQKLEAQAPDYAALLNDLATGLQRIAVLQLLPGARSDEDEEALVALKDQFTPEDVQLCYQIAVHGRRDLPWAPEPRLGFEMTVLRMAAFRPDDGATPAPAPGGGSTRARGTASSPPAAAAASAASSSAAPAARSAPSVKPVPRELPVTVVPTPEPTPEPAPVLTASPPPPPAPPAVTFDANSWSELVETLSLEGFTRQIARNSAWRGRDGEVVRLSLDAKAKHLLSDERCKALEQALAAHLDVSALKLDIEVGLDDSALSPAQLAQQREVQRQQDAESAIFADPVVRAFREQFDATLKPGSIHPLDS</sequence>
<dbReference type="GO" id="GO:0009360">
    <property type="term" value="C:DNA polymerase III complex"/>
    <property type="evidence" value="ECO:0007669"/>
    <property type="project" value="InterPro"/>
</dbReference>
<comment type="caution">
    <text evidence="14">The sequence shown here is derived from an EMBL/GenBank/DDBJ whole genome shotgun (WGS) entry which is preliminary data.</text>
</comment>
<dbReference type="InterPro" id="IPR003593">
    <property type="entry name" value="AAA+_ATPase"/>
</dbReference>
<dbReference type="InterPro" id="IPR008921">
    <property type="entry name" value="DNA_pol3_clamp-load_cplx_C"/>
</dbReference>
<name>A0A970B9P5_9GAMM</name>
<feature type="compositionally biased region" description="Pro residues" evidence="12">
    <location>
        <begin position="420"/>
        <end position="436"/>
    </location>
</feature>
<dbReference type="PANTHER" id="PTHR11669:SF0">
    <property type="entry name" value="PROTEIN STICHEL-LIKE 2"/>
    <property type="match status" value="1"/>
</dbReference>
<evidence type="ECO:0000256" key="8">
    <source>
        <dbReference type="ARBA" id="ARBA00022840"/>
    </source>
</evidence>
<keyword evidence="5" id="KW-0479">Metal-binding</keyword>
<dbReference type="InterPro" id="IPR012763">
    <property type="entry name" value="DNA_pol_III_sug/sutau_N"/>
</dbReference>
<evidence type="ECO:0000256" key="7">
    <source>
        <dbReference type="ARBA" id="ARBA00022833"/>
    </source>
</evidence>
<dbReference type="FunFam" id="3.40.50.300:FF:000014">
    <property type="entry name" value="DNA polymerase III subunit gamma/tau"/>
    <property type="match status" value="1"/>
</dbReference>
<dbReference type="SMART" id="SM00382">
    <property type="entry name" value="AAA"/>
    <property type="match status" value="1"/>
</dbReference>
<evidence type="ECO:0000256" key="11">
    <source>
        <dbReference type="RuleBase" id="RU364063"/>
    </source>
</evidence>
<dbReference type="Gene3D" id="3.40.50.300">
    <property type="entry name" value="P-loop containing nucleotide triphosphate hydrolases"/>
    <property type="match status" value="1"/>
</dbReference>
<dbReference type="EC" id="2.7.7.7" evidence="11"/>
<comment type="similarity">
    <text evidence="1 11">Belongs to the DnaX/STICHEL family.</text>
</comment>
<dbReference type="Pfam" id="PF22608">
    <property type="entry name" value="DNAX_ATPase_lid"/>
    <property type="match status" value="1"/>
</dbReference>
<evidence type="ECO:0000256" key="6">
    <source>
        <dbReference type="ARBA" id="ARBA00022741"/>
    </source>
</evidence>
<dbReference type="Pfam" id="PF12170">
    <property type="entry name" value="DNA_pol3_tau_5"/>
    <property type="match status" value="1"/>
</dbReference>
<dbReference type="InterPro" id="IPR038249">
    <property type="entry name" value="PolIII_tau_V_sf"/>
</dbReference>
<dbReference type="PANTHER" id="PTHR11669">
    <property type="entry name" value="REPLICATION FACTOR C / DNA POLYMERASE III GAMMA-TAU SUBUNIT"/>
    <property type="match status" value="1"/>
</dbReference>
<keyword evidence="2 11" id="KW-0808">Transferase</keyword>
<dbReference type="Proteomes" id="UP000653472">
    <property type="component" value="Unassembled WGS sequence"/>
</dbReference>
<keyword evidence="7" id="KW-0862">Zinc</keyword>
<reference evidence="14" key="1">
    <citation type="submission" date="2020-03" db="EMBL/GenBank/DDBJ databases">
        <title>Solimonas marina sp. nov., isolated from deep seawater of the Pacific Ocean.</title>
        <authorList>
            <person name="Liu X."/>
            <person name="Lai Q."/>
            <person name="Sun F."/>
            <person name="Gai Y."/>
            <person name="Li G."/>
            <person name="Shao Z."/>
        </authorList>
    </citation>
    <scope>NUCLEOTIDE SEQUENCE</scope>
    <source>
        <strain evidence="14">C16B3</strain>
    </source>
</reference>
<dbReference type="Gene3D" id="3.30.300.150">
    <property type="entry name" value="DNA polymerase III, tau subunit, domain V"/>
    <property type="match status" value="1"/>
</dbReference>
<keyword evidence="8 11" id="KW-0067">ATP-binding</keyword>
<accession>A0A970B9P5</accession>
<evidence type="ECO:0000313" key="15">
    <source>
        <dbReference type="Proteomes" id="UP000653472"/>
    </source>
</evidence>
<evidence type="ECO:0000256" key="9">
    <source>
        <dbReference type="ARBA" id="ARBA00022932"/>
    </source>
</evidence>
<dbReference type="NCBIfam" id="TIGR02397">
    <property type="entry name" value="dnaX_nterm"/>
    <property type="match status" value="1"/>
</dbReference>
<dbReference type="GO" id="GO:0003887">
    <property type="term" value="F:DNA-directed DNA polymerase activity"/>
    <property type="evidence" value="ECO:0007669"/>
    <property type="project" value="UniProtKB-KW"/>
</dbReference>
<keyword evidence="6 11" id="KW-0547">Nucleotide-binding</keyword>
<evidence type="ECO:0000313" key="14">
    <source>
        <dbReference type="EMBL" id="NKF22581.1"/>
    </source>
</evidence>
<dbReference type="InterPro" id="IPR027417">
    <property type="entry name" value="P-loop_NTPase"/>
</dbReference>
<dbReference type="GO" id="GO:0003677">
    <property type="term" value="F:DNA binding"/>
    <property type="evidence" value="ECO:0007669"/>
    <property type="project" value="InterPro"/>
</dbReference>
<dbReference type="InterPro" id="IPR045085">
    <property type="entry name" value="HLD_clamp_pol_III_gamma_tau"/>
</dbReference>
<feature type="region of interest" description="Disordered" evidence="12">
    <location>
        <begin position="360"/>
        <end position="436"/>
    </location>
</feature>
<dbReference type="GO" id="GO:0005524">
    <property type="term" value="F:ATP binding"/>
    <property type="evidence" value="ECO:0007669"/>
    <property type="project" value="UniProtKB-KW"/>
</dbReference>
<dbReference type="Pfam" id="PF12169">
    <property type="entry name" value="DNA_pol3_gamma3"/>
    <property type="match status" value="1"/>
</dbReference>
<evidence type="ECO:0000256" key="10">
    <source>
        <dbReference type="ARBA" id="ARBA00049244"/>
    </source>
</evidence>
<dbReference type="Gene3D" id="1.20.272.10">
    <property type="match status" value="1"/>
</dbReference>
<keyword evidence="4 11" id="KW-0235">DNA replication</keyword>
<dbReference type="CDD" id="cd18137">
    <property type="entry name" value="HLD_clamp_pol_III_gamma_tau"/>
    <property type="match status" value="1"/>
</dbReference>
<evidence type="ECO:0000256" key="5">
    <source>
        <dbReference type="ARBA" id="ARBA00022723"/>
    </source>
</evidence>
<dbReference type="CDD" id="cd00009">
    <property type="entry name" value="AAA"/>
    <property type="match status" value="1"/>
</dbReference>
<evidence type="ECO:0000259" key="13">
    <source>
        <dbReference type="SMART" id="SM00382"/>
    </source>
</evidence>
<dbReference type="Gene3D" id="1.10.8.60">
    <property type="match status" value="1"/>
</dbReference>
<dbReference type="AlphaFoldDB" id="A0A970B9P5"/>
<comment type="subunit">
    <text evidence="11">DNA polymerase III contains a core (composed of alpha, epsilon and theta chains) that associates with a tau subunit. This core dimerizes to form the POLIII' complex. PolIII' associates with the gamma complex (composed of gamma, delta, delta', psi and chi chains) and with the beta chain to form the complete DNA polymerase III complex.</text>
</comment>
<dbReference type="SUPFAM" id="SSF52540">
    <property type="entry name" value="P-loop containing nucleoside triphosphate hydrolases"/>
    <property type="match status" value="1"/>
</dbReference>
<dbReference type="FunFam" id="1.20.272.10:FF:000003">
    <property type="entry name" value="DNA polymerase III subunit gamma/tau"/>
    <property type="match status" value="1"/>
</dbReference>
<dbReference type="RefSeq" id="WP_168147828.1">
    <property type="nucleotide sequence ID" value="NZ_JAAVXB010000004.1"/>
</dbReference>
<evidence type="ECO:0000256" key="2">
    <source>
        <dbReference type="ARBA" id="ARBA00022679"/>
    </source>
</evidence>
<dbReference type="EMBL" id="JAAVXB010000004">
    <property type="protein sequence ID" value="NKF22581.1"/>
    <property type="molecule type" value="Genomic_DNA"/>
</dbReference>
<dbReference type="Pfam" id="PF13177">
    <property type="entry name" value="DNA_pol3_delta2"/>
    <property type="match status" value="1"/>
</dbReference>
<gene>
    <name evidence="11 14" type="primary">dnaX</name>
    <name evidence="14" type="ORF">G7Y82_09640</name>
</gene>
<dbReference type="InterPro" id="IPR050238">
    <property type="entry name" value="DNA_Rep/Repair_Clamp_Loader"/>
</dbReference>
<keyword evidence="15" id="KW-1185">Reference proteome</keyword>
<dbReference type="GO" id="GO:0006261">
    <property type="term" value="P:DNA-templated DNA replication"/>
    <property type="evidence" value="ECO:0007669"/>
    <property type="project" value="TreeGrafter"/>
</dbReference>
<dbReference type="NCBIfam" id="NF005942">
    <property type="entry name" value="PRK07994.1"/>
    <property type="match status" value="1"/>
</dbReference>
<evidence type="ECO:0000256" key="3">
    <source>
        <dbReference type="ARBA" id="ARBA00022695"/>
    </source>
</evidence>
<feature type="domain" description="AAA+ ATPase" evidence="13">
    <location>
        <begin position="37"/>
        <end position="178"/>
    </location>
</feature>
<proteinExistence type="inferred from homology"/>
<evidence type="ECO:0000256" key="4">
    <source>
        <dbReference type="ARBA" id="ARBA00022705"/>
    </source>
</evidence>
<dbReference type="InterPro" id="IPR022754">
    <property type="entry name" value="DNA_pol_III_gamma-3"/>
</dbReference>
<keyword evidence="3 11" id="KW-0548">Nucleotidyltransferase</keyword>
<evidence type="ECO:0000256" key="1">
    <source>
        <dbReference type="ARBA" id="ARBA00006360"/>
    </source>
</evidence>
<feature type="compositionally biased region" description="Low complexity" evidence="12">
    <location>
        <begin position="374"/>
        <end position="405"/>
    </location>
</feature>
<keyword evidence="9 11" id="KW-0239">DNA-directed DNA polymerase</keyword>
<comment type="function">
    <text evidence="11">DNA polymerase III is a complex, multichain enzyme responsible for most of the replicative synthesis in bacteria. This DNA polymerase also exhibits 3' to 5' exonuclease activity.</text>
</comment>
<organism evidence="14 15">
    <name type="scientific">Solimonas marina</name>
    <dbReference type="NCBI Taxonomy" id="2714601"/>
    <lineage>
        <taxon>Bacteria</taxon>
        <taxon>Pseudomonadati</taxon>
        <taxon>Pseudomonadota</taxon>
        <taxon>Gammaproteobacteria</taxon>
        <taxon>Nevskiales</taxon>
        <taxon>Nevskiaceae</taxon>
        <taxon>Solimonas</taxon>
    </lineage>
</organism>
<dbReference type="SUPFAM" id="SSF48019">
    <property type="entry name" value="post-AAA+ oligomerization domain-like"/>
    <property type="match status" value="1"/>
</dbReference>
<evidence type="ECO:0000256" key="12">
    <source>
        <dbReference type="SAM" id="MobiDB-lite"/>
    </source>
</evidence>
<dbReference type="InterPro" id="IPR021029">
    <property type="entry name" value="DNA_pol_III_tau_dom-5"/>
</dbReference>